<dbReference type="EMBL" id="WJQU01000002">
    <property type="protein sequence ID" value="KAJ6643666.1"/>
    <property type="molecule type" value="Genomic_DNA"/>
</dbReference>
<evidence type="ECO:0000313" key="2">
    <source>
        <dbReference type="Proteomes" id="UP001151699"/>
    </source>
</evidence>
<gene>
    <name evidence="1" type="ORF">Bhyg_08630</name>
</gene>
<evidence type="ECO:0008006" key="3">
    <source>
        <dbReference type="Google" id="ProtNLM"/>
    </source>
</evidence>
<evidence type="ECO:0000313" key="1">
    <source>
        <dbReference type="EMBL" id="KAJ6643666.1"/>
    </source>
</evidence>
<accession>A0A9Q0N534</accession>
<feature type="non-terminal residue" evidence="1">
    <location>
        <position position="1"/>
    </location>
</feature>
<comment type="caution">
    <text evidence="1">The sequence shown here is derived from an EMBL/GenBank/DDBJ whole genome shotgun (WGS) entry which is preliminary data.</text>
</comment>
<dbReference type="AlphaFoldDB" id="A0A9Q0N534"/>
<keyword evidence="2" id="KW-1185">Reference proteome</keyword>
<proteinExistence type="predicted"/>
<sequence length="476" mass="55350">MNIEVLPIEMLMEIFTYLPNCRNVCLVSRKFYAAGCKLKDKNITLNADTSLLDRRTLTSILESKRKITKAKIKSSFHDETELEMMLSIIRKFSTNLTDLSLQHTVTDKRISKAYFLQILSLVPRLVNLNCEEINLTGDTTNEAQKKLGEEQLNLIHLKTLYLKSCNKELVALLNRLPSGMLTAICLDGIHSCSLSKLLREQPNIETLVMENCSAYDNLSLTNYEDRQKQNLDRLLVQTKVKCLRLRLIIADDYRNYFIRKISNLHDLTHLTMDFQEKYAIFDEFTKANNSRLEFLQIFGCLEIMNERIHALSVSAPKLKVFKAVTELTWYQIVMVLKHFCFVESLEVWLGAFAAPNIEYSYDTITHNANLTRLQIGCLCGDDFPFLGELISKFSNLKELEYFLPITVRSWMQKIFTFLVRTETIKRTKTHPRILTKDDIKLLRSHKDKHLPTNMREINGYLMSLRHISQANLSRKR</sequence>
<name>A0A9Q0N534_9DIPT</name>
<dbReference type="SUPFAM" id="SSF52047">
    <property type="entry name" value="RNI-like"/>
    <property type="match status" value="1"/>
</dbReference>
<dbReference type="Proteomes" id="UP001151699">
    <property type="component" value="Chromosome B"/>
</dbReference>
<reference evidence="1" key="1">
    <citation type="submission" date="2022-07" db="EMBL/GenBank/DDBJ databases">
        <authorList>
            <person name="Trinca V."/>
            <person name="Uliana J.V.C."/>
            <person name="Torres T.T."/>
            <person name="Ward R.J."/>
            <person name="Monesi N."/>
        </authorList>
    </citation>
    <scope>NUCLEOTIDE SEQUENCE</scope>
    <source>
        <strain evidence="1">HSMRA1968</strain>
        <tissue evidence="1">Whole embryos</tissue>
    </source>
</reference>
<protein>
    <recommendedName>
        <fullName evidence="3">F-box domain-containing protein</fullName>
    </recommendedName>
</protein>
<organism evidence="1 2">
    <name type="scientific">Pseudolycoriella hygida</name>
    <dbReference type="NCBI Taxonomy" id="35572"/>
    <lineage>
        <taxon>Eukaryota</taxon>
        <taxon>Metazoa</taxon>
        <taxon>Ecdysozoa</taxon>
        <taxon>Arthropoda</taxon>
        <taxon>Hexapoda</taxon>
        <taxon>Insecta</taxon>
        <taxon>Pterygota</taxon>
        <taxon>Neoptera</taxon>
        <taxon>Endopterygota</taxon>
        <taxon>Diptera</taxon>
        <taxon>Nematocera</taxon>
        <taxon>Sciaroidea</taxon>
        <taxon>Sciaridae</taxon>
        <taxon>Pseudolycoriella</taxon>
    </lineage>
</organism>